<name>A0A1Y5IHZ1_OSTTA</name>
<proteinExistence type="predicted"/>
<evidence type="ECO:0000313" key="1">
    <source>
        <dbReference type="EMBL" id="OUS46575.1"/>
    </source>
</evidence>
<reference evidence="1" key="1">
    <citation type="submission" date="2017-04" db="EMBL/GenBank/DDBJ databases">
        <title>Population genomics of picophytoplankton unveils novel chromosome hypervariability.</title>
        <authorList>
            <consortium name="DOE Joint Genome Institute"/>
            <person name="Blanc-Mathieu R."/>
            <person name="Krasovec M."/>
            <person name="Hebrard M."/>
            <person name="Yau S."/>
            <person name="Desgranges E."/>
            <person name="Martin J."/>
            <person name="Schackwitz W."/>
            <person name="Kuo A."/>
            <person name="Salin G."/>
            <person name="Donnadieu C."/>
            <person name="Desdevises Y."/>
            <person name="Sanchez-Ferandin S."/>
            <person name="Moreau H."/>
            <person name="Rivals E."/>
            <person name="Grigoriev I.V."/>
            <person name="Grimsley N."/>
            <person name="Eyre-Walker A."/>
            <person name="Piganeau G."/>
        </authorList>
    </citation>
    <scope>NUCLEOTIDE SEQUENCE [LARGE SCALE GENOMIC DNA]</scope>
    <source>
        <strain evidence="1">RCC 1115</strain>
    </source>
</reference>
<accession>A0A1Y5IHZ1</accession>
<dbReference type="Proteomes" id="UP000195557">
    <property type="component" value="Unassembled WGS sequence"/>
</dbReference>
<protein>
    <submittedName>
        <fullName evidence="1">Uncharacterized protein</fullName>
    </submittedName>
</protein>
<dbReference type="EMBL" id="KZ155783">
    <property type="protein sequence ID" value="OUS46575.1"/>
    <property type="molecule type" value="Genomic_DNA"/>
</dbReference>
<sequence>MSSRPPARFIFPCRVRAARGVDADHPARVRDVDARDETARSSIARASGATARRVDGRDAASYIFNENKPKYVENEFM</sequence>
<dbReference type="AlphaFoldDB" id="A0A1Y5IHZ1"/>
<organism evidence="1">
    <name type="scientific">Ostreococcus tauri</name>
    <name type="common">Marine green alga</name>
    <dbReference type="NCBI Taxonomy" id="70448"/>
    <lineage>
        <taxon>Eukaryota</taxon>
        <taxon>Viridiplantae</taxon>
        <taxon>Chlorophyta</taxon>
        <taxon>Mamiellophyceae</taxon>
        <taxon>Mamiellales</taxon>
        <taxon>Bathycoccaceae</taxon>
        <taxon>Ostreococcus</taxon>
    </lineage>
</organism>
<gene>
    <name evidence="1" type="ORF">BE221DRAFT_74333</name>
</gene>